<comment type="caution">
    <text evidence="1">The sequence shown here is derived from an EMBL/GenBank/DDBJ whole genome shotgun (WGS) entry which is preliminary data.</text>
</comment>
<proteinExistence type="predicted"/>
<evidence type="ECO:0008006" key="3">
    <source>
        <dbReference type="Google" id="ProtNLM"/>
    </source>
</evidence>
<organism evidence="1 2">
    <name type="scientific">Actinokineospora globicatena</name>
    <dbReference type="NCBI Taxonomy" id="103729"/>
    <lineage>
        <taxon>Bacteria</taxon>
        <taxon>Bacillati</taxon>
        <taxon>Actinomycetota</taxon>
        <taxon>Actinomycetes</taxon>
        <taxon>Pseudonocardiales</taxon>
        <taxon>Pseudonocardiaceae</taxon>
        <taxon>Actinokineospora</taxon>
    </lineage>
</organism>
<dbReference type="SUPFAM" id="SSF48371">
    <property type="entry name" value="ARM repeat"/>
    <property type="match status" value="1"/>
</dbReference>
<name>A0A9W6V6K3_9PSEU</name>
<protein>
    <recommendedName>
        <fullName evidence="3">HEAT repeat-containing protein</fullName>
    </recommendedName>
</protein>
<dbReference type="InterPro" id="IPR016024">
    <property type="entry name" value="ARM-type_fold"/>
</dbReference>
<gene>
    <name evidence="1" type="ORF">Aglo03_12830</name>
</gene>
<reference evidence="1" key="1">
    <citation type="submission" date="2023-02" db="EMBL/GenBank/DDBJ databases">
        <title>Actinokineospora globicatena NBRC 15670.</title>
        <authorList>
            <person name="Ichikawa N."/>
            <person name="Sato H."/>
            <person name="Tonouchi N."/>
        </authorList>
    </citation>
    <scope>NUCLEOTIDE SEQUENCE</scope>
    <source>
        <strain evidence="1">NBRC 15670</strain>
    </source>
</reference>
<dbReference type="EMBL" id="BSSD01000001">
    <property type="protein sequence ID" value="GLW90467.1"/>
    <property type="molecule type" value="Genomic_DNA"/>
</dbReference>
<evidence type="ECO:0000313" key="1">
    <source>
        <dbReference type="EMBL" id="GLW90467.1"/>
    </source>
</evidence>
<accession>A0A9W6V6K3</accession>
<evidence type="ECO:0000313" key="2">
    <source>
        <dbReference type="Proteomes" id="UP001165042"/>
    </source>
</evidence>
<dbReference type="Gene3D" id="1.25.10.10">
    <property type="entry name" value="Leucine-rich Repeat Variant"/>
    <property type="match status" value="1"/>
</dbReference>
<dbReference type="RefSeq" id="WP_285608493.1">
    <property type="nucleotide sequence ID" value="NZ_BSSD01000001.1"/>
</dbReference>
<keyword evidence="2" id="KW-1185">Reference proteome</keyword>
<dbReference type="Pfam" id="PF13646">
    <property type="entry name" value="HEAT_2"/>
    <property type="match status" value="1"/>
</dbReference>
<sequence>MALFTHLTAEKNVAGVRRAGIRGRRVFCLPAMVPYVVSHQWLRELRRWSGQRTYVAVDFRVPDDQVVLVGHYNGPEREMSAAQAIAVVRAQEDARGYQVVVPRAIGRAEIHRVRHVRQVTGWRYEPDAHGKVPCSCMACLPVGAYGAVGIRVRFGDDWVMPSKPELMDRLAAAVAVDEIVDVLWYLGSRSRGASEDVAYLADHPSPKVRTALAGALARYRGRTAVTLLRRLADDPDDEVRETAVESLTGTSAEES</sequence>
<dbReference type="Proteomes" id="UP001165042">
    <property type="component" value="Unassembled WGS sequence"/>
</dbReference>
<dbReference type="AlphaFoldDB" id="A0A9W6V6K3"/>
<dbReference type="InterPro" id="IPR011989">
    <property type="entry name" value="ARM-like"/>
</dbReference>